<dbReference type="Pfam" id="PF16677">
    <property type="entry name" value="GP3_package"/>
    <property type="match status" value="1"/>
</dbReference>
<organism evidence="1 2">
    <name type="scientific">Danxiaibacter flavus</name>
    <dbReference type="NCBI Taxonomy" id="3049108"/>
    <lineage>
        <taxon>Bacteria</taxon>
        <taxon>Pseudomonadati</taxon>
        <taxon>Bacteroidota</taxon>
        <taxon>Chitinophagia</taxon>
        <taxon>Chitinophagales</taxon>
        <taxon>Chitinophagaceae</taxon>
        <taxon>Danxiaibacter</taxon>
    </lineage>
</organism>
<evidence type="ECO:0000313" key="1">
    <source>
        <dbReference type="EMBL" id="MEX6691245.1"/>
    </source>
</evidence>
<reference evidence="1 2" key="1">
    <citation type="submission" date="2023-07" db="EMBL/GenBank/DDBJ databases">
        <authorList>
            <person name="Lian W.-H."/>
        </authorList>
    </citation>
    <scope>NUCLEOTIDE SEQUENCE [LARGE SCALE GENOMIC DNA]</scope>
    <source>
        <strain evidence="1 2">SYSU DXS3180</strain>
    </source>
</reference>
<sequence length="177" mass="20200">MAAPIGNKFWEQRSSHGRKRIFSSPKVLWEAACEYFEWCEENPLPSVEFNGKDAIKCEVPKMRAFTLQGLCLFLDVNTKYFNEFEKELEGKEDKMSKGFSEIVTRIREIIFNQKYTGAAAGMLNPNIIARDLGLVDKKDMTTDGQRLPSNSGLDLSKLPLETLMEIAKYTDNTETEN</sequence>
<name>A0ABV3ZNX2_9BACT</name>
<dbReference type="RefSeq" id="WP_369332661.1">
    <property type="nucleotide sequence ID" value="NZ_JAULBC010000015.1"/>
</dbReference>
<dbReference type="Gene3D" id="1.10.132.80">
    <property type="match status" value="1"/>
</dbReference>
<dbReference type="InterPro" id="IPR032066">
    <property type="entry name" value="GP3_package"/>
</dbReference>
<evidence type="ECO:0000313" key="2">
    <source>
        <dbReference type="Proteomes" id="UP001560573"/>
    </source>
</evidence>
<protein>
    <submittedName>
        <fullName evidence="1">DNA-packaging protein</fullName>
    </submittedName>
</protein>
<dbReference type="EMBL" id="JAULBC010000015">
    <property type="protein sequence ID" value="MEX6691245.1"/>
    <property type="molecule type" value="Genomic_DNA"/>
</dbReference>
<keyword evidence="2" id="KW-1185">Reference proteome</keyword>
<dbReference type="Proteomes" id="UP001560573">
    <property type="component" value="Unassembled WGS sequence"/>
</dbReference>
<comment type="caution">
    <text evidence="1">The sequence shown here is derived from an EMBL/GenBank/DDBJ whole genome shotgun (WGS) entry which is preliminary data.</text>
</comment>
<proteinExistence type="predicted"/>
<accession>A0ABV3ZNX2</accession>
<gene>
    <name evidence="1" type="ORF">QTN47_27295</name>
</gene>